<proteinExistence type="predicted"/>
<accession>A0A382ZDF3</accession>
<evidence type="ECO:0000313" key="2">
    <source>
        <dbReference type="EMBL" id="SVD92728.1"/>
    </source>
</evidence>
<protein>
    <submittedName>
        <fullName evidence="2">Uncharacterized protein</fullName>
    </submittedName>
</protein>
<reference evidence="2" key="1">
    <citation type="submission" date="2018-05" db="EMBL/GenBank/DDBJ databases">
        <authorList>
            <person name="Lanie J.A."/>
            <person name="Ng W.-L."/>
            <person name="Kazmierczak K.M."/>
            <person name="Andrzejewski T.M."/>
            <person name="Davidsen T.M."/>
            <person name="Wayne K.J."/>
            <person name="Tettelin H."/>
            <person name="Glass J.I."/>
            <person name="Rusch D."/>
            <person name="Podicherti R."/>
            <person name="Tsui H.-C.T."/>
            <person name="Winkler M.E."/>
        </authorList>
    </citation>
    <scope>NUCLEOTIDE SEQUENCE</scope>
</reference>
<name>A0A382ZDF3_9ZZZZ</name>
<dbReference type="AlphaFoldDB" id="A0A382ZDF3"/>
<sequence>MDKKEKRIKQIPSPILGKDDEGNFYIGDESAANPDIDEN</sequence>
<evidence type="ECO:0000256" key="1">
    <source>
        <dbReference type="SAM" id="MobiDB-lite"/>
    </source>
</evidence>
<dbReference type="EMBL" id="UINC01182485">
    <property type="protein sequence ID" value="SVD92728.1"/>
    <property type="molecule type" value="Genomic_DNA"/>
</dbReference>
<gene>
    <name evidence="2" type="ORF">METZ01_LOCUS445582</name>
</gene>
<organism evidence="2">
    <name type="scientific">marine metagenome</name>
    <dbReference type="NCBI Taxonomy" id="408172"/>
    <lineage>
        <taxon>unclassified sequences</taxon>
        <taxon>metagenomes</taxon>
        <taxon>ecological metagenomes</taxon>
    </lineage>
</organism>
<feature type="region of interest" description="Disordered" evidence="1">
    <location>
        <begin position="1"/>
        <end position="39"/>
    </location>
</feature>